<name>A0AAW1QMH6_9CHLO</name>
<proteinExistence type="predicted"/>
<evidence type="ECO:0000313" key="2">
    <source>
        <dbReference type="Proteomes" id="UP001438707"/>
    </source>
</evidence>
<comment type="caution">
    <text evidence="1">The sequence shown here is derived from an EMBL/GenBank/DDBJ whole genome shotgun (WGS) entry which is preliminary data.</text>
</comment>
<evidence type="ECO:0000313" key="1">
    <source>
        <dbReference type="EMBL" id="KAK9822306.1"/>
    </source>
</evidence>
<dbReference type="Proteomes" id="UP001438707">
    <property type="component" value="Unassembled WGS sequence"/>
</dbReference>
<protein>
    <submittedName>
        <fullName evidence="1">Uncharacterized protein</fullName>
    </submittedName>
</protein>
<keyword evidence="2" id="KW-1185">Reference proteome</keyword>
<sequence length="236" mass="24851">MDRHFLECNIGDVILAGRASNSSDSVSFPVKSSVLRKLPRLQTLRVKSACTTACPAASCQSLRAEVLAVIPSCDAPGQEADDADNEPESFAASSHASAAIPEPGWVPAASVAFFTLPLQACIHLSRLGVVNPGCILFQPGPVYATSINLQGGYSMPGASTVIPARATQTSRFGDAAAASVGEQFYTGMPITTTEDKRGQLCSKATLPFTGSLWLLHQTLQQLFQSMACSCMEAYCS</sequence>
<organism evidence="1 2">
    <name type="scientific">Apatococcus lobatus</name>
    <dbReference type="NCBI Taxonomy" id="904363"/>
    <lineage>
        <taxon>Eukaryota</taxon>
        <taxon>Viridiplantae</taxon>
        <taxon>Chlorophyta</taxon>
        <taxon>core chlorophytes</taxon>
        <taxon>Trebouxiophyceae</taxon>
        <taxon>Chlorellales</taxon>
        <taxon>Chlorellaceae</taxon>
        <taxon>Apatococcus</taxon>
    </lineage>
</organism>
<dbReference type="EMBL" id="JALJOS010000033">
    <property type="protein sequence ID" value="KAK9822306.1"/>
    <property type="molecule type" value="Genomic_DNA"/>
</dbReference>
<accession>A0AAW1QMH6</accession>
<reference evidence="1 2" key="1">
    <citation type="journal article" date="2024" name="Nat. Commun.">
        <title>Phylogenomics reveals the evolutionary origins of lichenization in chlorophyte algae.</title>
        <authorList>
            <person name="Puginier C."/>
            <person name="Libourel C."/>
            <person name="Otte J."/>
            <person name="Skaloud P."/>
            <person name="Haon M."/>
            <person name="Grisel S."/>
            <person name="Petersen M."/>
            <person name="Berrin J.G."/>
            <person name="Delaux P.M."/>
            <person name="Dal Grande F."/>
            <person name="Keller J."/>
        </authorList>
    </citation>
    <scope>NUCLEOTIDE SEQUENCE [LARGE SCALE GENOMIC DNA]</scope>
    <source>
        <strain evidence="1 2">SAG 2145</strain>
    </source>
</reference>
<dbReference type="AlphaFoldDB" id="A0AAW1QMH6"/>
<gene>
    <name evidence="1" type="ORF">WJX74_005402</name>
</gene>